<dbReference type="Proteomes" id="UP001066276">
    <property type="component" value="Chromosome 9"/>
</dbReference>
<reference evidence="1" key="1">
    <citation type="journal article" date="2022" name="bioRxiv">
        <title>Sequencing and chromosome-scale assembly of the giantPleurodeles waltlgenome.</title>
        <authorList>
            <person name="Brown T."/>
            <person name="Elewa A."/>
            <person name="Iarovenko S."/>
            <person name="Subramanian E."/>
            <person name="Araus A.J."/>
            <person name="Petzold A."/>
            <person name="Susuki M."/>
            <person name="Suzuki K.-i.T."/>
            <person name="Hayashi T."/>
            <person name="Toyoda A."/>
            <person name="Oliveira C."/>
            <person name="Osipova E."/>
            <person name="Leigh N.D."/>
            <person name="Simon A."/>
            <person name="Yun M.H."/>
        </authorList>
    </citation>
    <scope>NUCLEOTIDE SEQUENCE</scope>
    <source>
        <strain evidence="1">20211129_DDA</strain>
        <tissue evidence="1">Liver</tissue>
    </source>
</reference>
<comment type="caution">
    <text evidence="1">The sequence shown here is derived from an EMBL/GenBank/DDBJ whole genome shotgun (WGS) entry which is preliminary data.</text>
</comment>
<evidence type="ECO:0000313" key="2">
    <source>
        <dbReference type="Proteomes" id="UP001066276"/>
    </source>
</evidence>
<name>A0AAV7N188_PLEWA</name>
<dbReference type="AlphaFoldDB" id="A0AAV7N188"/>
<evidence type="ECO:0000313" key="1">
    <source>
        <dbReference type="EMBL" id="KAJ1109059.1"/>
    </source>
</evidence>
<keyword evidence="2" id="KW-1185">Reference proteome</keyword>
<gene>
    <name evidence="1" type="ORF">NDU88_006428</name>
</gene>
<organism evidence="1 2">
    <name type="scientific">Pleurodeles waltl</name>
    <name type="common">Iberian ribbed newt</name>
    <dbReference type="NCBI Taxonomy" id="8319"/>
    <lineage>
        <taxon>Eukaryota</taxon>
        <taxon>Metazoa</taxon>
        <taxon>Chordata</taxon>
        <taxon>Craniata</taxon>
        <taxon>Vertebrata</taxon>
        <taxon>Euteleostomi</taxon>
        <taxon>Amphibia</taxon>
        <taxon>Batrachia</taxon>
        <taxon>Caudata</taxon>
        <taxon>Salamandroidea</taxon>
        <taxon>Salamandridae</taxon>
        <taxon>Pleurodelinae</taxon>
        <taxon>Pleurodeles</taxon>
    </lineage>
</organism>
<sequence length="76" mass="8566">MARDPIANRWQQGQEAVFRTRRRKGCDVSVHNVIHLPGSESEGEGKITEGHSCLHHQAPGPLMQLRIHGHTPNFLH</sequence>
<dbReference type="EMBL" id="JANPWB010000013">
    <property type="protein sequence ID" value="KAJ1109059.1"/>
    <property type="molecule type" value="Genomic_DNA"/>
</dbReference>
<protein>
    <submittedName>
        <fullName evidence="1">Uncharacterized protein</fullName>
    </submittedName>
</protein>
<accession>A0AAV7N188</accession>
<proteinExistence type="predicted"/>